<protein>
    <submittedName>
        <fullName evidence="1">Uncharacterized protein</fullName>
    </submittedName>
</protein>
<sequence>MSLHCCFDFYPIAVEYAECHRSAPAHESLVLFACCDKRNLIVAAEISAVPYIPKPDVAGGVYTKEAEEAHRVADDLVVEQAGDRAEGDYDRAAAVNSSGTDIICTHSIQ</sequence>
<dbReference type="EMBL" id="JAHQIW010000319">
    <property type="protein sequence ID" value="KAJ1347477.1"/>
    <property type="molecule type" value="Genomic_DNA"/>
</dbReference>
<evidence type="ECO:0000313" key="2">
    <source>
        <dbReference type="Proteomes" id="UP001196413"/>
    </source>
</evidence>
<name>A0AAD5LVD6_PARTN</name>
<accession>A0AAD5LVD6</accession>
<dbReference type="AlphaFoldDB" id="A0AAD5LVD6"/>
<evidence type="ECO:0000313" key="1">
    <source>
        <dbReference type="EMBL" id="KAJ1347477.1"/>
    </source>
</evidence>
<proteinExistence type="predicted"/>
<gene>
    <name evidence="1" type="ORF">KIN20_002540</name>
</gene>
<keyword evidence="2" id="KW-1185">Reference proteome</keyword>
<comment type="caution">
    <text evidence="1">The sequence shown here is derived from an EMBL/GenBank/DDBJ whole genome shotgun (WGS) entry which is preliminary data.</text>
</comment>
<organism evidence="1 2">
    <name type="scientific">Parelaphostrongylus tenuis</name>
    <name type="common">Meningeal worm</name>
    <dbReference type="NCBI Taxonomy" id="148309"/>
    <lineage>
        <taxon>Eukaryota</taxon>
        <taxon>Metazoa</taxon>
        <taxon>Ecdysozoa</taxon>
        <taxon>Nematoda</taxon>
        <taxon>Chromadorea</taxon>
        <taxon>Rhabditida</taxon>
        <taxon>Rhabditina</taxon>
        <taxon>Rhabditomorpha</taxon>
        <taxon>Strongyloidea</taxon>
        <taxon>Metastrongylidae</taxon>
        <taxon>Parelaphostrongylus</taxon>
    </lineage>
</organism>
<dbReference type="Proteomes" id="UP001196413">
    <property type="component" value="Unassembled WGS sequence"/>
</dbReference>
<reference evidence="1" key="1">
    <citation type="submission" date="2021-06" db="EMBL/GenBank/DDBJ databases">
        <title>Parelaphostrongylus tenuis whole genome reference sequence.</title>
        <authorList>
            <person name="Garwood T.J."/>
            <person name="Larsen P.A."/>
            <person name="Fountain-Jones N.M."/>
            <person name="Garbe J.R."/>
            <person name="Macchietto M.G."/>
            <person name="Kania S.A."/>
            <person name="Gerhold R.W."/>
            <person name="Richards J.E."/>
            <person name="Wolf T.M."/>
        </authorList>
    </citation>
    <scope>NUCLEOTIDE SEQUENCE</scope>
    <source>
        <strain evidence="1">MNPRO001-30</strain>
        <tissue evidence="1">Meninges</tissue>
    </source>
</reference>